<reference evidence="2" key="1">
    <citation type="journal article" date="2021" name="PeerJ">
        <title>Extensive microbial diversity within the chicken gut microbiome revealed by metagenomics and culture.</title>
        <authorList>
            <person name="Gilroy R."/>
            <person name="Ravi A."/>
            <person name="Getino M."/>
            <person name="Pursley I."/>
            <person name="Horton D.L."/>
            <person name="Alikhan N.F."/>
            <person name="Baker D."/>
            <person name="Gharbi K."/>
            <person name="Hall N."/>
            <person name="Watson M."/>
            <person name="Adriaenssens E.M."/>
            <person name="Foster-Nyarko E."/>
            <person name="Jarju S."/>
            <person name="Secka A."/>
            <person name="Antonio M."/>
            <person name="Oren A."/>
            <person name="Chaudhuri R.R."/>
            <person name="La Ragione R."/>
            <person name="Hildebrand F."/>
            <person name="Pallen M.J."/>
        </authorList>
    </citation>
    <scope>NUCLEOTIDE SEQUENCE</scope>
    <source>
        <strain evidence="2">G3-2149</strain>
    </source>
</reference>
<reference evidence="2" key="2">
    <citation type="submission" date="2021-04" db="EMBL/GenBank/DDBJ databases">
        <authorList>
            <person name="Gilroy R."/>
        </authorList>
    </citation>
    <scope>NUCLEOTIDE SEQUENCE</scope>
    <source>
        <strain evidence="2">G3-2149</strain>
    </source>
</reference>
<evidence type="ECO:0000256" key="1">
    <source>
        <dbReference type="SAM" id="SignalP"/>
    </source>
</evidence>
<feature type="chain" id="PRO_5039594848" description="Outer membrane protein beta-barrel domain-containing protein" evidence="1">
    <location>
        <begin position="22"/>
        <end position="250"/>
    </location>
</feature>
<sequence length="250" mass="28360">MTKRLLLAIICLLTIAISAGAQKRERKLKRIDRGVQERVFIPKGQWMAGGSVSYSEHEEDNLNFLVLKNVEGKGYNFKVSPYVGYFFANNMAAGFRFAYNRTYLDMPNFEVNLGDDLNISLEDLYYLQHRYDVSGFLRTYMPIGNSKIFGLFNELRLSYGYSTGKNSTGSGTEYDGTFEKANHLQIGIAPGLTAFVTNFAAVEVSMDIMGFDFKWQDQKTNQVESGKRRTSSGNFKIDLFSINIGMTFYL</sequence>
<feature type="signal peptide" evidence="1">
    <location>
        <begin position="1"/>
        <end position="21"/>
    </location>
</feature>
<name>A0A9E2L6S6_9BACT</name>
<evidence type="ECO:0000313" key="3">
    <source>
        <dbReference type="Proteomes" id="UP000823865"/>
    </source>
</evidence>
<accession>A0A9E2L6S6</accession>
<organism evidence="2 3">
    <name type="scientific">Candidatus Paraprevotella stercoravium</name>
    <dbReference type="NCBI Taxonomy" id="2838725"/>
    <lineage>
        <taxon>Bacteria</taxon>
        <taxon>Pseudomonadati</taxon>
        <taxon>Bacteroidota</taxon>
        <taxon>Bacteroidia</taxon>
        <taxon>Bacteroidales</taxon>
        <taxon>Prevotellaceae</taxon>
        <taxon>Paraprevotella</taxon>
    </lineage>
</organism>
<dbReference type="Proteomes" id="UP000823865">
    <property type="component" value="Unassembled WGS sequence"/>
</dbReference>
<evidence type="ECO:0000313" key="2">
    <source>
        <dbReference type="EMBL" id="MBU3853262.1"/>
    </source>
</evidence>
<protein>
    <recommendedName>
        <fullName evidence="4">Outer membrane protein beta-barrel domain-containing protein</fullName>
    </recommendedName>
</protein>
<proteinExistence type="predicted"/>
<keyword evidence="1" id="KW-0732">Signal</keyword>
<comment type="caution">
    <text evidence="2">The sequence shown here is derived from an EMBL/GenBank/DDBJ whole genome shotgun (WGS) entry which is preliminary data.</text>
</comment>
<gene>
    <name evidence="2" type="ORF">H9789_05500</name>
</gene>
<evidence type="ECO:0008006" key="4">
    <source>
        <dbReference type="Google" id="ProtNLM"/>
    </source>
</evidence>
<dbReference type="AlphaFoldDB" id="A0A9E2L6S6"/>
<dbReference type="EMBL" id="JAHLFU010000109">
    <property type="protein sequence ID" value="MBU3853262.1"/>
    <property type="molecule type" value="Genomic_DNA"/>
</dbReference>